<protein>
    <submittedName>
        <fullName evidence="1">Uncharacterized protein</fullName>
    </submittedName>
</protein>
<accession>A0A7W9ATH4</accession>
<keyword evidence="2" id="KW-1185">Reference proteome</keyword>
<dbReference type="EMBL" id="JACIJJ010000007">
    <property type="protein sequence ID" value="MBB5700024.1"/>
    <property type="molecule type" value="Genomic_DNA"/>
</dbReference>
<dbReference type="RefSeq" id="WP_184030924.1">
    <property type="nucleotide sequence ID" value="NZ_JACIJJ010000007.1"/>
</dbReference>
<comment type="caution">
    <text evidence="1">The sequence shown here is derived from an EMBL/GenBank/DDBJ whole genome shotgun (WGS) entry which is preliminary data.</text>
</comment>
<sequence>MDDDIDIGGVPHRSVCVMKPSGDRLRILVPSDEAAAILAQGVIRFVLCPQQEADPGN</sequence>
<evidence type="ECO:0000313" key="2">
    <source>
        <dbReference type="Proteomes" id="UP000557739"/>
    </source>
</evidence>
<proteinExistence type="predicted"/>
<reference evidence="1 2" key="1">
    <citation type="submission" date="2020-08" db="EMBL/GenBank/DDBJ databases">
        <title>Genomic Encyclopedia of Type Strains, Phase IV (KMG-IV): sequencing the most valuable type-strain genomes for metagenomic binning, comparative biology and taxonomic classification.</title>
        <authorList>
            <person name="Goeker M."/>
        </authorList>
    </citation>
    <scope>NUCLEOTIDE SEQUENCE [LARGE SCALE GENOMIC DNA]</scope>
    <source>
        <strain evidence="1 2">DSM 27244</strain>
    </source>
</reference>
<dbReference type="AlphaFoldDB" id="A0A7W9ATH4"/>
<name>A0A7W9ATH4_9SPHN</name>
<gene>
    <name evidence="1" type="ORF">FHR19_003404</name>
</gene>
<organism evidence="1 2">
    <name type="scientific">Sphingomonas yantingensis</name>
    <dbReference type="NCBI Taxonomy" id="1241761"/>
    <lineage>
        <taxon>Bacteria</taxon>
        <taxon>Pseudomonadati</taxon>
        <taxon>Pseudomonadota</taxon>
        <taxon>Alphaproteobacteria</taxon>
        <taxon>Sphingomonadales</taxon>
        <taxon>Sphingomonadaceae</taxon>
        <taxon>Sphingomonas</taxon>
    </lineage>
</organism>
<evidence type="ECO:0000313" key="1">
    <source>
        <dbReference type="EMBL" id="MBB5700024.1"/>
    </source>
</evidence>
<dbReference type="Proteomes" id="UP000557739">
    <property type="component" value="Unassembled WGS sequence"/>
</dbReference>